<dbReference type="InterPro" id="IPR036390">
    <property type="entry name" value="WH_DNA-bd_sf"/>
</dbReference>
<sequence>MRECKSFCPITQALEVFGDRWTLIVVRDIMFVGKRYFRELLDSNEKIASNILADRLSKLEEFGILIKTNDESHKQKLLYTLTPKGIDLMPTMLTITEWSFKYRKVTEDESDYVRYLIEGGKELQIKMQKELLNEYNRVRKFDNELTEL</sequence>
<evidence type="ECO:0000313" key="5">
    <source>
        <dbReference type="EMBL" id="PRX57413.1"/>
    </source>
</evidence>
<dbReference type="PROSITE" id="PS51118">
    <property type="entry name" value="HTH_HXLR"/>
    <property type="match status" value="1"/>
</dbReference>
<dbReference type="PANTHER" id="PTHR33204">
    <property type="entry name" value="TRANSCRIPTIONAL REGULATOR, MARR FAMILY"/>
    <property type="match status" value="1"/>
</dbReference>
<proteinExistence type="predicted"/>
<dbReference type="GO" id="GO:0003677">
    <property type="term" value="F:DNA binding"/>
    <property type="evidence" value="ECO:0007669"/>
    <property type="project" value="UniProtKB-KW"/>
</dbReference>
<feature type="domain" description="HTH hxlR-type" evidence="4">
    <location>
        <begin position="8"/>
        <end position="107"/>
    </location>
</feature>
<dbReference type="SUPFAM" id="SSF46785">
    <property type="entry name" value="Winged helix' DNA-binding domain"/>
    <property type="match status" value="1"/>
</dbReference>
<evidence type="ECO:0000256" key="3">
    <source>
        <dbReference type="ARBA" id="ARBA00023163"/>
    </source>
</evidence>
<keyword evidence="3" id="KW-0804">Transcription</keyword>
<dbReference type="Gene3D" id="1.10.10.10">
    <property type="entry name" value="Winged helix-like DNA-binding domain superfamily/Winged helix DNA-binding domain"/>
    <property type="match status" value="1"/>
</dbReference>
<dbReference type="AlphaFoldDB" id="A0A2T0MIM8"/>
<protein>
    <submittedName>
        <fullName evidence="5">DNA-binding HxlR family transcriptional regulator</fullName>
    </submittedName>
</protein>
<dbReference type="OrthoDB" id="9791143at2"/>
<evidence type="ECO:0000256" key="2">
    <source>
        <dbReference type="ARBA" id="ARBA00023125"/>
    </source>
</evidence>
<accession>A0A2T0MIM8</accession>
<keyword evidence="6" id="KW-1185">Reference proteome</keyword>
<comment type="caution">
    <text evidence="5">The sequence shown here is derived from an EMBL/GenBank/DDBJ whole genome shotgun (WGS) entry which is preliminary data.</text>
</comment>
<keyword evidence="2 5" id="KW-0238">DNA-binding</keyword>
<keyword evidence="1" id="KW-0805">Transcription regulation</keyword>
<evidence type="ECO:0000259" key="4">
    <source>
        <dbReference type="PROSITE" id="PS51118"/>
    </source>
</evidence>
<gene>
    <name evidence="5" type="ORF">CLV81_1417</name>
</gene>
<dbReference type="Pfam" id="PF01638">
    <property type="entry name" value="HxlR"/>
    <property type="match status" value="1"/>
</dbReference>
<organism evidence="5 6">
    <name type="scientific">Flagellimonas meridianipacifica</name>
    <dbReference type="NCBI Taxonomy" id="1080225"/>
    <lineage>
        <taxon>Bacteria</taxon>
        <taxon>Pseudomonadati</taxon>
        <taxon>Bacteroidota</taxon>
        <taxon>Flavobacteriia</taxon>
        <taxon>Flavobacteriales</taxon>
        <taxon>Flavobacteriaceae</taxon>
        <taxon>Flagellimonas</taxon>
    </lineage>
</organism>
<dbReference type="EMBL" id="PVYX01000001">
    <property type="protein sequence ID" value="PRX57413.1"/>
    <property type="molecule type" value="Genomic_DNA"/>
</dbReference>
<dbReference type="RefSeq" id="WP_106144311.1">
    <property type="nucleotide sequence ID" value="NZ_PVYX01000001.1"/>
</dbReference>
<dbReference type="PANTHER" id="PTHR33204:SF37">
    <property type="entry name" value="HTH-TYPE TRANSCRIPTIONAL REGULATOR YODB"/>
    <property type="match status" value="1"/>
</dbReference>
<evidence type="ECO:0000256" key="1">
    <source>
        <dbReference type="ARBA" id="ARBA00023015"/>
    </source>
</evidence>
<dbReference type="InterPro" id="IPR036388">
    <property type="entry name" value="WH-like_DNA-bd_sf"/>
</dbReference>
<dbReference type="Proteomes" id="UP000237640">
    <property type="component" value="Unassembled WGS sequence"/>
</dbReference>
<evidence type="ECO:0000313" key="6">
    <source>
        <dbReference type="Proteomes" id="UP000237640"/>
    </source>
</evidence>
<reference evidence="5 6" key="1">
    <citation type="submission" date="2018-03" db="EMBL/GenBank/DDBJ databases">
        <title>Genomic Encyclopedia of Archaeal and Bacterial Type Strains, Phase II (KMG-II): from individual species to whole genera.</title>
        <authorList>
            <person name="Goeker M."/>
        </authorList>
    </citation>
    <scope>NUCLEOTIDE SEQUENCE [LARGE SCALE GENOMIC DNA]</scope>
    <source>
        <strain evidence="5 6">DSM 25027</strain>
    </source>
</reference>
<name>A0A2T0MIM8_9FLAO</name>
<dbReference type="InterPro" id="IPR002577">
    <property type="entry name" value="HTH_HxlR"/>
</dbReference>